<reference evidence="3 4" key="1">
    <citation type="submission" date="2023-03" db="EMBL/GenBank/DDBJ databases">
        <title>High-quality genome of Scylla paramamosain provides insights in environmental adaptation.</title>
        <authorList>
            <person name="Zhang L."/>
        </authorList>
    </citation>
    <scope>NUCLEOTIDE SEQUENCE [LARGE SCALE GENOMIC DNA]</scope>
    <source>
        <strain evidence="3">LZ_2023a</strain>
        <tissue evidence="3">Muscle</tissue>
    </source>
</reference>
<evidence type="ECO:0000256" key="2">
    <source>
        <dbReference type="SAM" id="SignalP"/>
    </source>
</evidence>
<sequence>MARPVIGVVVLVLVVSLAGLMTSALPPPPIGSAFAELLTLSEDYWEWKTQEFPYFSTMLGINDDTATRLDSYDKYRLQQRKAKCEKFLQRANKIDAASLSPEDLITLKVFKEELNTYVQNFPYKKYYMPVTFLSGPQSSLKYLMEKLVILDSYNDYEKLLLRYGDFPRQGQEILTLLRENMKDNIMPSNWSMMNVVDQFDNLIVPVNETLFYEPFVNMSNTITAEQRTTLRQQAENRIKMDVLPCLKEIRNFIKNQYLPAIRTEVGVSSLPGGKAYYQACLKFHTTTDLTPQEIHDLGQKEVARIEAEVQKTRQITMARPVIGVVVLVLVVSLAGLMTSALPQPPIGSALAELLTLSEDYWEWKTQEFPYFSTMLGINDDTAARLDSYDKYRLQQRKAKCEKFLQRANKIDAASLSPEDLITLKVFKEELNTYVQNFPYKKYYMPVTFLSGPQSSLKYLMEKLVILDSYNDYEKLLLRYGDFPRQGQEILTLLKENMKDNIMPSNWSMVSVVDKFDNLIVPVNETLFYKPFVNMSNTITAEQRTTLRQQAENRIKMDVLPCLKEIRNFIKNQYLPAIRTEVGVSSLPGGKAYYQACLKFHTTTDLTPQEIHDLGQKEVARIEAEVQKTATEIGMKGKTFSEISQALKNDPAQRFSSKNDLLETFRSTIYNDIYPLVKEMFPGLPQANVTVVGDDNPDAIFAVYSDPSIDGSRLGSFIINTHSHKSWRKYEVMALSLHETYPGHHLEAIYTKLNPSIPIFRKFVDYTSSINAPARFPLRTAITEGWGLYSEFLGEELGLYTDPYQRMGRHSFELLRASRLVVDTGIHALGWSRDRAVAFLTNHTALSDSSIQSEINRYITYPGQACSYKIGEIKIKELRQKAQKALGTSFQLAEFHNVVLGCFASLKIVEECVTSYINHYRRSSHFALKVVMSVRAAMGRPMDVVVVVVVAVSMAGLMTSASPHADLLALTQDYWDWKIREFPQFATKLGIKDDSAAHLDTLDVQHLEGRKAKCEEFLQRAHDIDAASLSPEDLITLNLFKEEIIIYVLNFPYKKYFMPVTFWDGPHLYLKKIVEDYVVLHSYSDYQKLLSRYGEFPRQAQEILTLLRGNIDDGIMPSNWSMVGVVDQLDDLIGPVEDSIFYKPFVNMSDTITAEQRTTLMQQARERIKQDLILPFKEIQDFLVNQYLPAIRTEVGASSLPNGEEYYQACLRFFTSTNLTPQEIHDLGHTEVARIEAEVQKEISQALKNDPAQKFSSRNDLLETFRNTIYNDIYPRVQQMFPNLQLTNLTIVEDNTTNSGARHHKSRMRYEVMALSLHESVPGHHLYNLFLRKNPSTPNFRMYIDSTFFTKTPAKFPLHTVVNEGWALYSEFLGEELGLYTDPYQKMGRHSLELLRASRLVVDTGMHALGWSRDMAVAFLTNHTALSDKSIQGQINRYIAWPGQACAYKVGEIKIKELRQKAQNALGSLFRLLDFHNVLLGCIGPLKIVEECVASYIEQTNLEIEKGEGKWKEVESEGGDKDEHESSDPREQDVDSESVASEDAAGGRASILDSSVLLVVACWLAPSARRALQIVRLNVRRRAAPRCAS</sequence>
<keyword evidence="2" id="KW-0732">Signal</keyword>
<name>A0AAW0UGP7_SCYPA</name>
<dbReference type="PANTHER" id="PTHR33361">
    <property type="entry name" value="GLR0591 PROTEIN"/>
    <property type="match status" value="1"/>
</dbReference>
<gene>
    <name evidence="3" type="ORF">O3P69_003395</name>
</gene>
<evidence type="ECO:0000313" key="3">
    <source>
        <dbReference type="EMBL" id="KAK8399250.1"/>
    </source>
</evidence>
<dbReference type="InterPro" id="IPR010281">
    <property type="entry name" value="DUF885"/>
</dbReference>
<proteinExistence type="predicted"/>
<dbReference type="PANTHER" id="PTHR33361:SF2">
    <property type="entry name" value="DUF885 DOMAIN-CONTAINING PROTEIN"/>
    <property type="match status" value="1"/>
</dbReference>
<evidence type="ECO:0000256" key="1">
    <source>
        <dbReference type="SAM" id="MobiDB-lite"/>
    </source>
</evidence>
<organism evidence="3 4">
    <name type="scientific">Scylla paramamosain</name>
    <name type="common">Mud crab</name>
    <dbReference type="NCBI Taxonomy" id="85552"/>
    <lineage>
        <taxon>Eukaryota</taxon>
        <taxon>Metazoa</taxon>
        <taxon>Ecdysozoa</taxon>
        <taxon>Arthropoda</taxon>
        <taxon>Crustacea</taxon>
        <taxon>Multicrustacea</taxon>
        <taxon>Malacostraca</taxon>
        <taxon>Eumalacostraca</taxon>
        <taxon>Eucarida</taxon>
        <taxon>Decapoda</taxon>
        <taxon>Pleocyemata</taxon>
        <taxon>Brachyura</taxon>
        <taxon>Eubrachyura</taxon>
        <taxon>Portunoidea</taxon>
        <taxon>Portunidae</taxon>
        <taxon>Portuninae</taxon>
        <taxon>Scylla</taxon>
    </lineage>
</organism>
<dbReference type="EMBL" id="JARAKH010000011">
    <property type="protein sequence ID" value="KAK8399250.1"/>
    <property type="molecule type" value="Genomic_DNA"/>
</dbReference>
<accession>A0AAW0UGP7</accession>
<comment type="caution">
    <text evidence="3">The sequence shown here is derived from an EMBL/GenBank/DDBJ whole genome shotgun (WGS) entry which is preliminary data.</text>
</comment>
<keyword evidence="4" id="KW-1185">Reference proteome</keyword>
<feature type="signal peptide" evidence="2">
    <location>
        <begin position="1"/>
        <end position="24"/>
    </location>
</feature>
<feature type="chain" id="PRO_5043463438" evidence="2">
    <location>
        <begin position="25"/>
        <end position="1588"/>
    </location>
</feature>
<protein>
    <submittedName>
        <fullName evidence="3">Uncharacterized protein</fullName>
    </submittedName>
</protein>
<feature type="compositionally biased region" description="Basic and acidic residues" evidence="1">
    <location>
        <begin position="1507"/>
        <end position="1532"/>
    </location>
</feature>
<dbReference type="Proteomes" id="UP001487740">
    <property type="component" value="Unassembled WGS sequence"/>
</dbReference>
<feature type="region of interest" description="Disordered" evidence="1">
    <location>
        <begin position="1507"/>
        <end position="1539"/>
    </location>
</feature>
<dbReference type="Pfam" id="PF05960">
    <property type="entry name" value="DUF885"/>
    <property type="match status" value="4"/>
</dbReference>
<evidence type="ECO:0000313" key="4">
    <source>
        <dbReference type="Proteomes" id="UP001487740"/>
    </source>
</evidence>